<protein>
    <submittedName>
        <fullName evidence="1">Uncharacterized protein</fullName>
    </submittedName>
</protein>
<reference evidence="1" key="1">
    <citation type="submission" date="2022-03" db="EMBL/GenBank/DDBJ databases">
        <title>Genomic analyses of argali, domestic sheep and their hybrids provide insights into chromosomal evolution, heterosis and genetic basis of agronomic traits.</title>
        <authorList>
            <person name="Li M."/>
        </authorList>
    </citation>
    <scope>NUCLEOTIDE SEQUENCE</scope>
    <source>
        <strain evidence="1">F1 hybrid</strain>
    </source>
</reference>
<dbReference type="Proteomes" id="UP001057279">
    <property type="component" value="Linkage Group LG16"/>
</dbReference>
<evidence type="ECO:0000313" key="2">
    <source>
        <dbReference type="Proteomes" id="UP001057279"/>
    </source>
</evidence>
<proteinExistence type="predicted"/>
<accession>A0ACB9UJU8</accession>
<name>A0ACB9UJU8_9CETA</name>
<dbReference type="EMBL" id="CM043041">
    <property type="protein sequence ID" value="KAI4571600.1"/>
    <property type="molecule type" value="Genomic_DNA"/>
</dbReference>
<comment type="caution">
    <text evidence="1">The sequence shown here is derived from an EMBL/GenBank/DDBJ whole genome shotgun (WGS) entry which is preliminary data.</text>
</comment>
<gene>
    <name evidence="1" type="ORF">MJG53_013706</name>
</gene>
<keyword evidence="2" id="KW-1185">Reference proteome</keyword>
<evidence type="ECO:0000313" key="1">
    <source>
        <dbReference type="EMBL" id="KAI4571600.1"/>
    </source>
</evidence>
<organism evidence="1 2">
    <name type="scientific">Ovis ammon polii x Ovis aries</name>
    <dbReference type="NCBI Taxonomy" id="2918886"/>
    <lineage>
        <taxon>Eukaryota</taxon>
        <taxon>Metazoa</taxon>
        <taxon>Chordata</taxon>
        <taxon>Craniata</taxon>
        <taxon>Vertebrata</taxon>
        <taxon>Euteleostomi</taxon>
        <taxon>Mammalia</taxon>
        <taxon>Eutheria</taxon>
        <taxon>Laurasiatheria</taxon>
        <taxon>Artiodactyla</taxon>
        <taxon>Ruminantia</taxon>
        <taxon>Pecora</taxon>
        <taxon>Bovidae</taxon>
        <taxon>Caprinae</taxon>
        <taxon>Ovis</taxon>
    </lineage>
</organism>
<sequence>MDMLDPGLDPAASATAAAAASHDKGPEAEESVELQEGGDGPGAEEQTAVAIASVQQAAFGDHNIQYQFRTENNGGQVTYRVVQVTDGQLDGQGDTAGAVSVVSAAAFTGGQQAVTQVGVDGATQRPGPAAASVPSGPAAPFPLAVIQNPFSNGGSPAAEAVSGEARFAYFPASSVGDTTAVSVQTTDQSLQAGGQFYVMMTPQDVLQTGTQRTIAPRTHPYSPKIDGTRTPRDERRRAQHNEVERRRRDKINNWIVQLSKIIPDCNADNSKTGASKGGILSKACDYIRELRQTNQRMQETFKEAERLQMDNELLRQQIEELKNENAVLRAQLQQHNLEMTRQLTDLQTQHTAGAAAGLTLCSLAVQNDIPHGTVSVLDYDFSFPDELRPAVVHGVWYFNSPYPKNYPPVVFKSRTQVVHESFQGRSRLLGDLGLRNCTLLLSNLSPELGGKYYFRGDLGGYNQYTFSEHSVLDIINTPNIVVPPEVMAGTEVEVSCMVPDNCPELRPELSWLGHEGLGEPTVLGRLREEEGTWVQVSLLYFVPTRETNGHRLGCQASFPNTTLQFEGYASLDIKYPPVIVEINSTVEAIEGSHVSLFCGADSNPPPLLTWMRDGTVLREAVAESLSLEVEEVTPAEDGVYLCLAENTYGQDNRTVELSVMYAPWKPTVNGTVVAVEGETVSILCSTQSNPDPILTIFKEKQILATVIYESELQLELPAVTPEDDGEYWCVAENQYGQRATAFNLSVECEYPPPPPLRPSSSDESSSCILSSSPFTEEKLKDRIPQGHAAGRLASVKILLDPVCPVRKPLAVSVSPEVPGTQGLKAFNVPEGTSSHAPTPTPAEPVAGLRVLGLPCSLTTVGAPEEGVPAGDLQGAHPHRDLVMSRSEPFGHIDLFRSHNNVTGVAPVILLESHCAAARDTVQCLCVVKANPEPSVAFELPLRNVTVNETEREFVYSERSGLLLTSILTLRGQAQAPPRVICTSHNLYGTKSLELPFQGAHRLMWAKIGPVGAVVAFAILIAIVCYITQTRRKKNVTESPSFSGGDNPPVVFSSDFRISGAPEKYESERHLGSERRLLGLRGEPTELDLSYSHSDLGKRPTKDSYTLTEELAEYAEIRVKCCQGPRRGKTHEETEYLAFSDSTWKFKHPETLYAWDGACIWIPCTYYWPKGGGHTLDNVTVYHNFTYDKEAKHYKGTILYYKNLKAKEPTPSQERVQFLGNNRNNCTLLINPVKVNDSGPLGLRMTSGLDKWMEPLALNISERAPQPHIELRQEIYEDQEVTVTCSLNFACHDYQIHLQWSLEGSVTTNTILSPDMVATQSRLSFQPKWSHDGKNLTCQLWDPMKQRVLSEKTVLLEVKHAPKLEIQVSPEEATVTEGESVTMRCQVTSNPPHWSVSWFKDGTQLEEQGTTLTLPEVTRMMSGQYTCQASNDVGLRQSDAVDLQVHYAPEPSRVQLSPSSIKEGVTVELACISAANPPPVNYTWYFNEQELPGKNGRTFQIPQVLIKHAGKYSCLAENSLGPGSVGQEADLDVQYPPKGVTTVIQSPTPIREGDSVTLSCTFNSSNPTVTRYNWNSPGSQDQTSQKLTIRKVAWDAQPVKCEACNQWCSWSPSVNLNVLYAPKDVSIQISPHTEIRSGKRILLQCEFSSSRPADIHVFWKKDGSLLLKAGKTLTFDPISPEDSGTYHCLVNNSIGQTSSEARELRVMSVFFSFKTIWKRIQRQQGLQESSSGQSFFVRNIKARRTPQAERPHSLGCYNPVMEDTVSYATLSFPLGETDTQRLRDAGSSEMREIPPSRDDRVTYAVVQNSQVADYENVTPEVLDDEGIHYSELVHFGNGKRALAQEGVEYVTLKH</sequence>